<reference evidence="10 11" key="1">
    <citation type="journal article" date="2018" name="New Phytol.">
        <title>Comparative genomics and transcriptomics depict ericoid mycorrhizal fungi as versatile saprotrophs and plant mutualists.</title>
        <authorList>
            <person name="Martino E."/>
            <person name="Morin E."/>
            <person name="Grelet G.A."/>
            <person name="Kuo A."/>
            <person name="Kohler A."/>
            <person name="Daghino S."/>
            <person name="Barry K.W."/>
            <person name="Cichocki N."/>
            <person name="Clum A."/>
            <person name="Dockter R.B."/>
            <person name="Hainaut M."/>
            <person name="Kuo R.C."/>
            <person name="LaButti K."/>
            <person name="Lindahl B.D."/>
            <person name="Lindquist E.A."/>
            <person name="Lipzen A."/>
            <person name="Khouja H.R."/>
            <person name="Magnuson J."/>
            <person name="Murat C."/>
            <person name="Ohm R.A."/>
            <person name="Singer S.W."/>
            <person name="Spatafora J.W."/>
            <person name="Wang M."/>
            <person name="Veneault-Fourrey C."/>
            <person name="Henrissat B."/>
            <person name="Grigoriev I.V."/>
            <person name="Martin F.M."/>
            <person name="Perotto S."/>
        </authorList>
    </citation>
    <scope>NUCLEOTIDE SEQUENCE [LARGE SCALE GENOMIC DNA]</scope>
    <source>
        <strain evidence="10 11">ATCC 22711</strain>
    </source>
</reference>
<feature type="region of interest" description="Disordered" evidence="8">
    <location>
        <begin position="505"/>
        <end position="525"/>
    </location>
</feature>
<organism evidence="10 11">
    <name type="scientific">Amorphotheca resinae ATCC 22711</name>
    <dbReference type="NCBI Taxonomy" id="857342"/>
    <lineage>
        <taxon>Eukaryota</taxon>
        <taxon>Fungi</taxon>
        <taxon>Dikarya</taxon>
        <taxon>Ascomycota</taxon>
        <taxon>Pezizomycotina</taxon>
        <taxon>Leotiomycetes</taxon>
        <taxon>Helotiales</taxon>
        <taxon>Amorphothecaceae</taxon>
        <taxon>Amorphotheca</taxon>
    </lineage>
</organism>
<dbReference type="PANTHER" id="PTHR24006:SF722">
    <property type="entry name" value="UBIQUITIN CARBOXYL-TERMINAL HYDROLASE 48"/>
    <property type="match status" value="1"/>
</dbReference>
<dbReference type="InParanoid" id="A0A2T3ASW9"/>
<feature type="domain" description="USP" evidence="9">
    <location>
        <begin position="124"/>
        <end position="560"/>
    </location>
</feature>
<feature type="compositionally biased region" description="Low complexity" evidence="8">
    <location>
        <begin position="329"/>
        <end position="343"/>
    </location>
</feature>
<feature type="compositionally biased region" description="Basic and acidic residues" evidence="8">
    <location>
        <begin position="8"/>
        <end position="35"/>
    </location>
</feature>
<name>A0A2T3ASW9_AMORE</name>
<evidence type="ECO:0000313" key="10">
    <source>
        <dbReference type="EMBL" id="PSS10570.1"/>
    </source>
</evidence>
<dbReference type="EMBL" id="KZ679016">
    <property type="protein sequence ID" value="PSS10570.1"/>
    <property type="molecule type" value="Genomic_DNA"/>
</dbReference>
<accession>A0A2T3ASW9</accession>
<keyword evidence="4" id="KW-0645">Protease</keyword>
<dbReference type="OrthoDB" id="6287070at2759"/>
<evidence type="ECO:0000256" key="4">
    <source>
        <dbReference type="ARBA" id="ARBA00022670"/>
    </source>
</evidence>
<comment type="catalytic activity">
    <reaction evidence="1">
        <text>Thiol-dependent hydrolysis of ester, thioester, amide, peptide and isopeptide bonds formed by the C-terminal Gly of ubiquitin (a 76-residue protein attached to proteins as an intracellular targeting signal).</text>
        <dbReference type="EC" id="3.4.19.12"/>
    </reaction>
</comment>
<feature type="region of interest" description="Disordered" evidence="8">
    <location>
        <begin position="290"/>
        <end position="347"/>
    </location>
</feature>
<evidence type="ECO:0000256" key="2">
    <source>
        <dbReference type="ARBA" id="ARBA00009085"/>
    </source>
</evidence>
<dbReference type="STRING" id="857342.A0A2T3ASW9"/>
<keyword evidence="5" id="KW-0833">Ubl conjugation pathway</keyword>
<dbReference type="GO" id="GO:0005634">
    <property type="term" value="C:nucleus"/>
    <property type="evidence" value="ECO:0007669"/>
    <property type="project" value="UniProtKB-SubCell"/>
</dbReference>
<dbReference type="InterPro" id="IPR001394">
    <property type="entry name" value="Peptidase_C19_UCH"/>
</dbReference>
<dbReference type="Gene3D" id="3.90.70.10">
    <property type="entry name" value="Cysteine proteinases"/>
    <property type="match status" value="2"/>
</dbReference>
<proteinExistence type="inferred from homology"/>
<dbReference type="GO" id="GO:0005829">
    <property type="term" value="C:cytosol"/>
    <property type="evidence" value="ECO:0007669"/>
    <property type="project" value="TreeGrafter"/>
</dbReference>
<dbReference type="PANTHER" id="PTHR24006">
    <property type="entry name" value="UBIQUITIN CARBOXYL-TERMINAL HYDROLASE"/>
    <property type="match status" value="1"/>
</dbReference>
<keyword evidence="6" id="KW-0378">Hydrolase</keyword>
<evidence type="ECO:0000256" key="8">
    <source>
        <dbReference type="SAM" id="MobiDB-lite"/>
    </source>
</evidence>
<feature type="compositionally biased region" description="Polar residues" evidence="8">
    <location>
        <begin position="641"/>
        <end position="670"/>
    </location>
</feature>
<dbReference type="RefSeq" id="XP_024717749.1">
    <property type="nucleotide sequence ID" value="XM_024867718.1"/>
</dbReference>
<dbReference type="AlphaFoldDB" id="A0A2T3ASW9"/>
<dbReference type="GeneID" id="36575799"/>
<feature type="compositionally biased region" description="Polar residues" evidence="8">
    <location>
        <begin position="290"/>
        <end position="301"/>
    </location>
</feature>
<dbReference type="GO" id="GO:0006508">
    <property type="term" value="P:proteolysis"/>
    <property type="evidence" value="ECO:0007669"/>
    <property type="project" value="UniProtKB-KW"/>
</dbReference>
<gene>
    <name evidence="10" type="ORF">M430DRAFT_44726</name>
</gene>
<dbReference type="PROSITE" id="PS50235">
    <property type="entry name" value="USP_3"/>
    <property type="match status" value="1"/>
</dbReference>
<dbReference type="Pfam" id="PF00443">
    <property type="entry name" value="UCH"/>
    <property type="match status" value="1"/>
</dbReference>
<dbReference type="SUPFAM" id="SSF54001">
    <property type="entry name" value="Cysteine proteinases"/>
    <property type="match status" value="1"/>
</dbReference>
<feature type="compositionally biased region" description="Low complexity" evidence="8">
    <location>
        <begin position="726"/>
        <end position="742"/>
    </location>
</feature>
<evidence type="ECO:0000256" key="3">
    <source>
        <dbReference type="ARBA" id="ARBA00012759"/>
    </source>
</evidence>
<feature type="region of interest" description="Disordered" evidence="8">
    <location>
        <begin position="1"/>
        <end position="40"/>
    </location>
</feature>
<comment type="similarity">
    <text evidence="2">Belongs to the peptidase C19 family.</text>
</comment>
<dbReference type="InterPro" id="IPR050164">
    <property type="entry name" value="Peptidase_C19"/>
</dbReference>
<feature type="compositionally biased region" description="Basic and acidic residues" evidence="8">
    <location>
        <begin position="705"/>
        <end position="723"/>
    </location>
</feature>
<dbReference type="InterPro" id="IPR028889">
    <property type="entry name" value="USP"/>
</dbReference>
<dbReference type="EC" id="3.4.19.12" evidence="3"/>
<feature type="compositionally biased region" description="Low complexity" evidence="8">
    <location>
        <begin position="679"/>
        <end position="691"/>
    </location>
</feature>
<evidence type="ECO:0000313" key="11">
    <source>
        <dbReference type="Proteomes" id="UP000241818"/>
    </source>
</evidence>
<feature type="compositionally biased region" description="Low complexity" evidence="8">
    <location>
        <begin position="506"/>
        <end position="517"/>
    </location>
</feature>
<evidence type="ECO:0000256" key="6">
    <source>
        <dbReference type="ARBA" id="ARBA00022801"/>
    </source>
</evidence>
<sequence length="818" mass="91776">MNINRLLSRREKDGESHRRQKSRDKSPEKSTEKKTRPLSSEGIITLFKSDPQKKLNKEQDAKIQTIRQALQDRGFTGIDDGQISYALLSKHADGDVDKALEMILLFQESVDGVIKPYDPTINMRGAENRQGVTCYLDALLFAMFARLGSFEPILYTKFEDEPRRRLSTLIRLWVNMLRTGKLIQTDITGYLQDALAACGWQDAAKLEQQDTSEAFSFITEKLELPLLTLKMDIYHTGTEDDTDDHKFIHERLLEVAVPPDPGNGRPIQLEDCLENFFNNRVEVVRRLERSNTMSSARSGHSPSIEKGAAQHVEVSEIPRPSPGTPTSVPEPGTPLTPLTPTSPHSRTASVIRHRLIHEEENGEPSTDSDDLSAETLVRKGSIRKEVLMPAWQFFNLIPWYTKNSPANDEEVAAHFSKTRPVLGICLKRYAMSADGRATRQNTFIDIPLDIRLPHFIEDDMIPEEGPLMGNFKLSLQSVICHRGNSLHSGHYVSFVRGAATVADGDSTSTRRLSSSSRPPQYPTDRWIRHDDLAQPDRVQYVDIEQALKDEMPYLLFYQVQPTYEIPLPQGTDCHPPSYDSGIDVRVSESSPLRSAKPDHSYFPSIRDDSTPTFRLSAEIERPRHSINLPDERRGSIAYTDTSVGSTASSFRAPEATSTPATPVEETTVQRISRAASKFAPGSRSRPASSSGENRISSTISRIAMRSKDQLNRGEPKAEARRELAGTTVVTTNTPTIPTTDFTSEPRDAIVTVVEEESTLKPREPIPIRARSKLGIRRDRDKSKEPSDKLERLADGVVHHHQLHKGKGKDVPDRECIIM</sequence>
<evidence type="ECO:0000259" key="9">
    <source>
        <dbReference type="PROSITE" id="PS50235"/>
    </source>
</evidence>
<dbReference type="GO" id="GO:0016579">
    <property type="term" value="P:protein deubiquitination"/>
    <property type="evidence" value="ECO:0007669"/>
    <property type="project" value="InterPro"/>
</dbReference>
<keyword evidence="11" id="KW-1185">Reference proteome</keyword>
<dbReference type="InterPro" id="IPR038765">
    <property type="entry name" value="Papain-like_cys_pep_sf"/>
</dbReference>
<evidence type="ECO:0000256" key="1">
    <source>
        <dbReference type="ARBA" id="ARBA00000707"/>
    </source>
</evidence>
<keyword evidence="7" id="KW-0788">Thiol protease</keyword>
<dbReference type="Proteomes" id="UP000241818">
    <property type="component" value="Unassembled WGS sequence"/>
</dbReference>
<dbReference type="GO" id="GO:0004843">
    <property type="term" value="F:cysteine-type deubiquitinase activity"/>
    <property type="evidence" value="ECO:0007669"/>
    <property type="project" value="UniProtKB-EC"/>
</dbReference>
<feature type="region of interest" description="Disordered" evidence="8">
    <location>
        <begin position="641"/>
        <end position="742"/>
    </location>
</feature>
<evidence type="ECO:0000256" key="7">
    <source>
        <dbReference type="ARBA" id="ARBA00022807"/>
    </source>
</evidence>
<evidence type="ECO:0000256" key="5">
    <source>
        <dbReference type="ARBA" id="ARBA00022786"/>
    </source>
</evidence>
<protein>
    <recommendedName>
        <fullName evidence="3">ubiquitinyl hydrolase 1</fullName>
        <ecNumber evidence="3">3.4.19.12</ecNumber>
    </recommendedName>
</protein>